<dbReference type="GO" id="GO:0050688">
    <property type="term" value="P:regulation of defense response to virus"/>
    <property type="evidence" value="ECO:0007669"/>
    <property type="project" value="UniProtKB-KW"/>
</dbReference>
<dbReference type="Pfam" id="PF03368">
    <property type="entry name" value="Dicer_dimer"/>
    <property type="match status" value="1"/>
</dbReference>
<dbReference type="InterPro" id="IPR038248">
    <property type="entry name" value="Dicer_dimer_sf"/>
</dbReference>
<keyword evidence="7" id="KW-0378">Hydrolase</keyword>
<dbReference type="InterPro" id="IPR011545">
    <property type="entry name" value="DEAD/DEAH_box_helicase_dom"/>
</dbReference>
<sequence length="1412" mass="159079">MATHGLSSGDGPLYQTRSYQYEMFEASLKENIIVAMDTGSGKTHIALLRIAHELESSNSQKLIWFLAPTVALCLQQLKQIETYLPAVRACTLTGLDNVDLWKDQKIWDGVLKDKHVVVSTHMVLLDALSHGFVKLSQLGLLIFDEAHHCMRRHPANLIMQGFYHPTVAKFGKDSVPPILGLTASPVHRSSREELKTVEANLAAICKTPCVHRQELLKHTHRPHLKQLWYTPLDDLYVKSESLQALLYVHESADIESDPYIKQLRRSPWDGQTLLHTLATGKTYCRDQMRRFVERSQHIYQELGEWAADYYISASVEVLQSNVHEALKMGWTEQEKSYLVALLSTTSKTATGLASVEETLLSPKLEALLNLLDDFNSSEFSGLIFVKQRATAWVMARFLSLHPRTKSRFRCAPYVGWSNSVNRKDILGDLLSTKMQKNTLDEFRSGHKNLIVATDVLEEGIDVSACSVVICYDKPPNLKSFIQRRGRARQKESTYAILTSTMDETAEMRKWQVLEKDMIEAYQDQQRQMREAIQIESIDENVSSRIVVPSTGAVITPDNVLAHLYHFCAVLPDQQYVDNKPTFSFEKNDSLLVQGTVILPNSVHPDVRRAQGTRWWKTERAATKESAIIAYRALYEFGLLSDHLLPLTQTPELKQSNFGTAPSIVKEASGQYDPFTAWAWSWSSPDIHRVRVSLRRDGQPNDELSFIMMTPTILPQLEPISLFWDRDTTFTLSFGVPERNPTVTADNIENMRSTTALYLGALRRKQFSPQDYVVLFSPDVVLGNLAGWLDGNVGYEPASQVYSRGDLFGVTGAIRDNLRGGEPFLFRKWTMSDIDGKPALKVECSPIPRRRNFLQPLTPGGVQCDGADDPEASSPKLHEAGAESCSVSRLPLSHGAFGLFIPIIVQQLENMLVEARLCNTILKDVGFARTRHVRTAITTPSANPWNNYQRYEFLGDSILKYAVSSQLFFARRNWHEGYLTEARNVIVQNPRLTRAALDNGLDAFILMHRYSPRKWEPPLISTGQKETPETRSISSKVLADVVEALIGAAYLDGGFARAQKCMHRLLPEIHEQPPDILSFTNSRHVDQPNPQQLMNDSLSKQLGYTFKNQRLLVEALTHPSCQHDSSTQSYQRLEFLGDAVLDMVIVQAIFQHPATISPGRMTLVKHAVNNANLLAFLAMEYTVTQEKQAVVQTPDDKFTTQPETESLELWRFMRYNSPALQRTQTQVLDRHRALRDEIITAFQTSSHYPWQPLAQINADKWFSDLVESILGAIFVDSGGDLVACEAFVESIGLLKYLRRILANEIVVRHPKNVALQVAQRLAQRSLVGDYDLIVKRVPDENGASSFRCTVMVSGEPVILVEGCPSQEEAEIRAANQAIEYLQRLEQNSTGGKEAVEITMDENVGDTEKVESSG</sequence>
<dbReference type="PANTHER" id="PTHR14950:SF37">
    <property type="entry name" value="ENDORIBONUCLEASE DICER"/>
    <property type="match status" value="1"/>
</dbReference>
<dbReference type="PROSITE" id="PS51327">
    <property type="entry name" value="DICER_DSRBF"/>
    <property type="match status" value="1"/>
</dbReference>
<dbReference type="CDD" id="cd18802">
    <property type="entry name" value="SF2_C_dicer"/>
    <property type="match status" value="1"/>
</dbReference>
<dbReference type="InterPro" id="IPR036389">
    <property type="entry name" value="RNase_III_sf"/>
</dbReference>
<dbReference type="GO" id="GO:0004386">
    <property type="term" value="F:helicase activity"/>
    <property type="evidence" value="ECO:0007669"/>
    <property type="project" value="UniProtKB-KW"/>
</dbReference>
<evidence type="ECO:0000256" key="9">
    <source>
        <dbReference type="ARBA" id="ARBA00022840"/>
    </source>
</evidence>
<dbReference type="PANTHER" id="PTHR14950">
    <property type="entry name" value="DICER-RELATED"/>
    <property type="match status" value="1"/>
</dbReference>
<dbReference type="SMART" id="SM00535">
    <property type="entry name" value="RIBOc"/>
    <property type="match status" value="2"/>
</dbReference>
<dbReference type="GO" id="GO:0005737">
    <property type="term" value="C:cytoplasm"/>
    <property type="evidence" value="ECO:0007669"/>
    <property type="project" value="TreeGrafter"/>
</dbReference>
<dbReference type="PROSITE" id="PS00517">
    <property type="entry name" value="RNASE_3_1"/>
    <property type="match status" value="1"/>
</dbReference>
<evidence type="ECO:0000256" key="16">
    <source>
        <dbReference type="SAM" id="MobiDB-lite"/>
    </source>
</evidence>
<keyword evidence="10" id="KW-0460">Magnesium</keyword>
<dbReference type="InterPro" id="IPR001650">
    <property type="entry name" value="Helicase_C-like"/>
</dbReference>
<protein>
    <submittedName>
        <fullName evidence="22">ATP-dependent helicase dcl2</fullName>
    </submittedName>
</protein>
<dbReference type="OrthoDB" id="416741at2759"/>
<dbReference type="SUPFAM" id="SSF69065">
    <property type="entry name" value="RNase III domain-like"/>
    <property type="match status" value="2"/>
</dbReference>
<dbReference type="GO" id="GO:0005634">
    <property type="term" value="C:nucleus"/>
    <property type="evidence" value="ECO:0007669"/>
    <property type="project" value="TreeGrafter"/>
</dbReference>
<dbReference type="Gene3D" id="3.30.160.380">
    <property type="entry name" value="Dicer dimerisation domain"/>
    <property type="match status" value="1"/>
</dbReference>
<evidence type="ECO:0000259" key="18">
    <source>
        <dbReference type="PROSITE" id="PS50142"/>
    </source>
</evidence>
<gene>
    <name evidence="22" type="ORF">BDV25DRAFT_31914</name>
</gene>
<dbReference type="FunFam" id="3.40.50.300:FF:002480">
    <property type="entry name" value="Dicer-like protein 2"/>
    <property type="match status" value="1"/>
</dbReference>
<evidence type="ECO:0000313" key="22">
    <source>
        <dbReference type="EMBL" id="KAE8153394.1"/>
    </source>
</evidence>
<dbReference type="GO" id="GO:0005524">
    <property type="term" value="F:ATP binding"/>
    <property type="evidence" value="ECO:0007669"/>
    <property type="project" value="UniProtKB-KW"/>
</dbReference>
<evidence type="ECO:0000256" key="4">
    <source>
        <dbReference type="ARBA" id="ARBA00022723"/>
    </source>
</evidence>
<accession>A0A5N6U489</accession>
<dbReference type="SUPFAM" id="SSF54768">
    <property type="entry name" value="dsRNA-binding domain-like"/>
    <property type="match status" value="1"/>
</dbReference>
<dbReference type="Pfam" id="PF00636">
    <property type="entry name" value="Ribonuclease_3"/>
    <property type="match status" value="2"/>
</dbReference>
<keyword evidence="23" id="KW-1185">Reference proteome</keyword>
<evidence type="ECO:0000256" key="2">
    <source>
        <dbReference type="ARBA" id="ARBA00001946"/>
    </source>
</evidence>
<evidence type="ECO:0000256" key="1">
    <source>
        <dbReference type="ARBA" id="ARBA00001936"/>
    </source>
</evidence>
<keyword evidence="12" id="KW-0051">Antiviral defense</keyword>
<dbReference type="InterPro" id="IPR027417">
    <property type="entry name" value="P-loop_NTPase"/>
</dbReference>
<comment type="cofactor">
    <cofactor evidence="1">
        <name>Mn(2+)</name>
        <dbReference type="ChEBI" id="CHEBI:29035"/>
    </cofactor>
</comment>
<evidence type="ECO:0000256" key="13">
    <source>
        <dbReference type="ARBA" id="ARBA00023211"/>
    </source>
</evidence>
<keyword evidence="11 15" id="KW-0694">RNA-binding</keyword>
<dbReference type="FunFam" id="3.40.50.300:FF:001669">
    <property type="entry name" value="Dicer-like protein 1"/>
    <property type="match status" value="1"/>
</dbReference>
<dbReference type="SUPFAM" id="SSF52540">
    <property type="entry name" value="P-loop containing nucleoside triphosphate hydrolases"/>
    <property type="match status" value="1"/>
</dbReference>
<name>A0A5N6U489_ASPAV</name>
<evidence type="ECO:0000313" key="23">
    <source>
        <dbReference type="Proteomes" id="UP000325780"/>
    </source>
</evidence>
<dbReference type="EMBL" id="ML742040">
    <property type="protein sequence ID" value="KAE8153394.1"/>
    <property type="molecule type" value="Genomic_DNA"/>
</dbReference>
<dbReference type="CDD" id="cd00593">
    <property type="entry name" value="RIBOc"/>
    <property type="match status" value="2"/>
</dbReference>
<comment type="similarity">
    <text evidence="15">Belongs to the helicase family. Dicer subfamily.</text>
</comment>
<dbReference type="PROSITE" id="PS50137">
    <property type="entry name" value="DS_RBD"/>
    <property type="match status" value="1"/>
</dbReference>
<keyword evidence="4" id="KW-0479">Metal-binding</keyword>
<dbReference type="SMART" id="SM00487">
    <property type="entry name" value="DEXDc"/>
    <property type="match status" value="1"/>
</dbReference>
<keyword evidence="8 22" id="KW-0347">Helicase</keyword>
<dbReference type="Gene3D" id="3.40.50.300">
    <property type="entry name" value="P-loop containing nucleotide triphosphate hydrolases"/>
    <property type="match status" value="2"/>
</dbReference>
<evidence type="ECO:0000259" key="21">
    <source>
        <dbReference type="PROSITE" id="PS51327"/>
    </source>
</evidence>
<evidence type="ECO:0000259" key="20">
    <source>
        <dbReference type="PROSITE" id="PS51194"/>
    </source>
</evidence>
<dbReference type="FunFam" id="1.10.1520.10:FF:000032">
    <property type="entry name" value="Dicer-like protein 2"/>
    <property type="match status" value="1"/>
</dbReference>
<evidence type="ECO:0000256" key="5">
    <source>
        <dbReference type="ARBA" id="ARBA00022737"/>
    </source>
</evidence>
<feature type="domain" description="Dicer dsRNA-binding fold" evidence="21">
    <location>
        <begin position="559"/>
        <end position="653"/>
    </location>
</feature>
<feature type="domain" description="Helicase C-terminal" evidence="20">
    <location>
        <begin position="366"/>
        <end position="529"/>
    </location>
</feature>
<evidence type="ECO:0000256" key="3">
    <source>
        <dbReference type="ARBA" id="ARBA00022721"/>
    </source>
</evidence>
<feature type="region of interest" description="Disordered" evidence="16">
    <location>
        <begin position="1389"/>
        <end position="1412"/>
    </location>
</feature>
<evidence type="ECO:0000256" key="10">
    <source>
        <dbReference type="ARBA" id="ARBA00022842"/>
    </source>
</evidence>
<evidence type="ECO:0000256" key="6">
    <source>
        <dbReference type="ARBA" id="ARBA00022741"/>
    </source>
</evidence>
<proteinExistence type="inferred from homology"/>
<comment type="function">
    <text evidence="14">Dicer-like endonuclease involved in cleaving double-stranded RNA in the RNA interference (RNAi) pathway. Produces 21 to 25 bp dsRNAs (siRNAs) which target the selective destruction of homologous RNAs leading to sequence-specific suppression of gene expression, called post-transcriptional gene silencing (PTGS). Part of a broad host defense response against viral infection and transposons.</text>
</comment>
<dbReference type="PROSITE" id="PS50142">
    <property type="entry name" value="RNASE_3_2"/>
    <property type="match status" value="2"/>
</dbReference>
<dbReference type="Pfam" id="PF00270">
    <property type="entry name" value="DEAD"/>
    <property type="match status" value="1"/>
</dbReference>
<dbReference type="GO" id="GO:0004525">
    <property type="term" value="F:ribonuclease III activity"/>
    <property type="evidence" value="ECO:0007669"/>
    <property type="project" value="InterPro"/>
</dbReference>
<keyword evidence="9" id="KW-0067">ATP-binding</keyword>
<evidence type="ECO:0000256" key="15">
    <source>
        <dbReference type="PROSITE-ProRule" id="PRU00657"/>
    </source>
</evidence>
<evidence type="ECO:0000256" key="8">
    <source>
        <dbReference type="ARBA" id="ARBA00022806"/>
    </source>
</evidence>
<organism evidence="22 23">
    <name type="scientific">Aspergillus avenaceus</name>
    <dbReference type="NCBI Taxonomy" id="36643"/>
    <lineage>
        <taxon>Eukaryota</taxon>
        <taxon>Fungi</taxon>
        <taxon>Dikarya</taxon>
        <taxon>Ascomycota</taxon>
        <taxon>Pezizomycotina</taxon>
        <taxon>Eurotiomycetes</taxon>
        <taxon>Eurotiomycetidae</taxon>
        <taxon>Eurotiales</taxon>
        <taxon>Aspergillaceae</taxon>
        <taxon>Aspergillus</taxon>
        <taxon>Aspergillus subgen. Circumdati</taxon>
    </lineage>
</organism>
<evidence type="ECO:0000256" key="12">
    <source>
        <dbReference type="ARBA" id="ARBA00023118"/>
    </source>
</evidence>
<dbReference type="CDD" id="cd18034">
    <property type="entry name" value="DEXHc_dicer"/>
    <property type="match status" value="1"/>
</dbReference>
<keyword evidence="6" id="KW-0547">Nucleotide-binding</keyword>
<comment type="cofactor">
    <cofactor evidence="2">
        <name>Mg(2+)</name>
        <dbReference type="ChEBI" id="CHEBI:18420"/>
    </cofactor>
</comment>
<evidence type="ECO:0000256" key="7">
    <source>
        <dbReference type="ARBA" id="ARBA00022801"/>
    </source>
</evidence>
<keyword evidence="13" id="KW-0464">Manganese</keyword>
<dbReference type="InterPro" id="IPR014720">
    <property type="entry name" value="dsRBD_dom"/>
</dbReference>
<keyword evidence="5" id="KW-0677">Repeat</keyword>
<feature type="domain" description="Helicase ATP-binding" evidence="19">
    <location>
        <begin position="23"/>
        <end position="203"/>
    </location>
</feature>
<feature type="domain" description="DRBM" evidence="17">
    <location>
        <begin position="1308"/>
        <end position="1382"/>
    </location>
</feature>
<evidence type="ECO:0000256" key="11">
    <source>
        <dbReference type="ARBA" id="ARBA00022884"/>
    </source>
</evidence>
<dbReference type="GO" id="GO:0046872">
    <property type="term" value="F:metal ion binding"/>
    <property type="evidence" value="ECO:0007669"/>
    <property type="project" value="UniProtKB-KW"/>
</dbReference>
<keyword evidence="3" id="KW-0930">Antiviral protein</keyword>
<dbReference type="Pfam" id="PF00271">
    <property type="entry name" value="Helicase_C"/>
    <property type="match status" value="1"/>
</dbReference>
<feature type="domain" description="RNase III" evidence="18">
    <location>
        <begin position="1094"/>
        <end position="1277"/>
    </location>
</feature>
<dbReference type="SMART" id="SM00490">
    <property type="entry name" value="HELICc"/>
    <property type="match status" value="1"/>
</dbReference>
<dbReference type="Gene3D" id="1.10.1520.10">
    <property type="entry name" value="Ribonuclease III domain"/>
    <property type="match status" value="2"/>
</dbReference>
<dbReference type="GO" id="GO:0030422">
    <property type="term" value="P:siRNA processing"/>
    <property type="evidence" value="ECO:0007669"/>
    <property type="project" value="TreeGrafter"/>
</dbReference>
<dbReference type="GO" id="GO:0003723">
    <property type="term" value="F:RNA binding"/>
    <property type="evidence" value="ECO:0007669"/>
    <property type="project" value="UniProtKB-UniRule"/>
</dbReference>
<dbReference type="InterPro" id="IPR014001">
    <property type="entry name" value="Helicase_ATP-bd"/>
</dbReference>
<reference evidence="22 23" key="1">
    <citation type="submission" date="2019-04" db="EMBL/GenBank/DDBJ databases">
        <title>Friends and foes A comparative genomics study of 23 Aspergillus species from section Flavi.</title>
        <authorList>
            <consortium name="DOE Joint Genome Institute"/>
            <person name="Kjaerbolling I."/>
            <person name="Vesth T."/>
            <person name="Frisvad J.C."/>
            <person name="Nybo J.L."/>
            <person name="Theobald S."/>
            <person name="Kildgaard S."/>
            <person name="Isbrandt T."/>
            <person name="Kuo A."/>
            <person name="Sato A."/>
            <person name="Lyhne E.K."/>
            <person name="Kogle M.E."/>
            <person name="Wiebenga A."/>
            <person name="Kun R.S."/>
            <person name="Lubbers R.J."/>
            <person name="Makela M.R."/>
            <person name="Barry K."/>
            <person name="Chovatia M."/>
            <person name="Clum A."/>
            <person name="Daum C."/>
            <person name="Haridas S."/>
            <person name="He G."/>
            <person name="LaButti K."/>
            <person name="Lipzen A."/>
            <person name="Mondo S."/>
            <person name="Riley R."/>
            <person name="Salamov A."/>
            <person name="Simmons B.A."/>
            <person name="Magnuson J.K."/>
            <person name="Henrissat B."/>
            <person name="Mortensen U.H."/>
            <person name="Larsen T.O."/>
            <person name="Devries R.P."/>
            <person name="Grigoriev I.V."/>
            <person name="Machida M."/>
            <person name="Baker S.E."/>
            <person name="Andersen M.R."/>
        </authorList>
    </citation>
    <scope>NUCLEOTIDE SEQUENCE [LARGE SCALE GENOMIC DNA]</scope>
    <source>
        <strain evidence="22 23">IBT 18842</strain>
    </source>
</reference>
<evidence type="ECO:0000256" key="14">
    <source>
        <dbReference type="ARBA" id="ARBA00025403"/>
    </source>
</evidence>
<dbReference type="GO" id="GO:0051607">
    <property type="term" value="P:defense response to virus"/>
    <property type="evidence" value="ECO:0007669"/>
    <property type="project" value="UniProtKB-KW"/>
</dbReference>
<evidence type="ECO:0000259" key="17">
    <source>
        <dbReference type="PROSITE" id="PS50137"/>
    </source>
</evidence>
<dbReference type="InterPro" id="IPR000999">
    <property type="entry name" value="RNase_III_dom"/>
</dbReference>
<dbReference type="Proteomes" id="UP000325780">
    <property type="component" value="Unassembled WGS sequence"/>
</dbReference>
<dbReference type="PROSITE" id="PS51194">
    <property type="entry name" value="HELICASE_CTER"/>
    <property type="match status" value="1"/>
</dbReference>
<dbReference type="InterPro" id="IPR005034">
    <property type="entry name" value="Dicer_dimerisation"/>
</dbReference>
<feature type="domain" description="RNase III" evidence="18">
    <location>
        <begin position="935"/>
        <end position="1053"/>
    </location>
</feature>
<evidence type="ECO:0000259" key="19">
    <source>
        <dbReference type="PROSITE" id="PS51192"/>
    </source>
</evidence>
<dbReference type="PROSITE" id="PS51192">
    <property type="entry name" value="HELICASE_ATP_BIND_1"/>
    <property type="match status" value="1"/>
</dbReference>